<dbReference type="Proteomes" id="UP000066042">
    <property type="component" value="Chromosome"/>
</dbReference>
<feature type="domain" description="CBS" evidence="4">
    <location>
        <begin position="11"/>
        <end position="68"/>
    </location>
</feature>
<feature type="binding site" evidence="3">
    <location>
        <position position="173"/>
    </location>
    <ligand>
        <name>Fe cation</name>
        <dbReference type="ChEBI" id="CHEBI:24875"/>
    </ligand>
</feature>
<dbReference type="SMART" id="SM00116">
    <property type="entry name" value="CBS"/>
    <property type="match status" value="2"/>
</dbReference>
<keyword evidence="3" id="KW-0408">Iron</keyword>
<evidence type="ECO:0000313" key="7">
    <source>
        <dbReference type="Proteomes" id="UP000066042"/>
    </source>
</evidence>
<feature type="binding site" evidence="3">
    <location>
        <position position="148"/>
    </location>
    <ligand>
        <name>Fe cation</name>
        <dbReference type="ChEBI" id="CHEBI:24875"/>
    </ligand>
</feature>
<evidence type="ECO:0000259" key="4">
    <source>
        <dbReference type="PROSITE" id="PS51371"/>
    </source>
</evidence>
<keyword evidence="3" id="KW-0479">Metal-binding</keyword>
<keyword evidence="1 2" id="KW-0129">CBS domain</keyword>
<sequence>MMPKITVEQVLKRKAVVVKPEDTVDKVAKILAKNKVSSAVIVENDEIIGIVTDRDILDKIVAKGKNPKHIKVREIMTKNPVRIEYDYDIQDAIELMMDKGVRRILVTKLGKPIGFVTAADLLAALAMYNSEEQEVESVESETEVYGICEVCGQYGPLYRVYIGGQEKWVCESCKDSIEQ</sequence>
<accession>A0A0S1XBK8</accession>
<dbReference type="RefSeq" id="WP_013467273.1">
    <property type="nucleotide sequence ID" value="NZ_CP013050.1"/>
</dbReference>
<dbReference type="PATRIC" id="fig|55802.8.peg.1174"/>
<feature type="binding site" evidence="3">
    <location>
        <position position="170"/>
    </location>
    <ligand>
        <name>Zn(2+)</name>
        <dbReference type="ChEBI" id="CHEBI:29105"/>
    </ligand>
</feature>
<keyword evidence="3" id="KW-0862">Zinc</keyword>
<dbReference type="InterPro" id="IPR044065">
    <property type="entry name" value="ACP_MB"/>
</dbReference>
<dbReference type="PANTHER" id="PTHR43080:SF2">
    <property type="entry name" value="CBS DOMAIN-CONTAINING PROTEIN"/>
    <property type="match status" value="1"/>
</dbReference>
<dbReference type="OMA" id="LCGQYGP"/>
<dbReference type="GO" id="GO:0046872">
    <property type="term" value="F:metal ion binding"/>
    <property type="evidence" value="ECO:0007669"/>
    <property type="project" value="UniProtKB-KW"/>
</dbReference>
<feature type="binding site" evidence="3">
    <location>
        <position position="170"/>
    </location>
    <ligand>
        <name>Fe cation</name>
        <dbReference type="ChEBI" id="CHEBI:24875"/>
    </ligand>
</feature>
<dbReference type="PANTHER" id="PTHR43080">
    <property type="entry name" value="CBS DOMAIN-CONTAINING PROTEIN CBSX3, MITOCHONDRIAL"/>
    <property type="match status" value="1"/>
</dbReference>
<evidence type="ECO:0000259" key="5">
    <source>
        <dbReference type="PROSITE" id="PS51901"/>
    </source>
</evidence>
<feature type="domain" description="CBS" evidence="4">
    <location>
        <begin position="76"/>
        <end position="132"/>
    </location>
</feature>
<dbReference type="InterPro" id="IPR046342">
    <property type="entry name" value="CBS_dom_sf"/>
</dbReference>
<name>A0A0S1XBK8_THEBA</name>
<feature type="binding site" evidence="3">
    <location>
        <position position="173"/>
    </location>
    <ligand>
        <name>Zn(2+)</name>
        <dbReference type="ChEBI" id="CHEBI:29105"/>
    </ligand>
</feature>
<evidence type="ECO:0000256" key="3">
    <source>
        <dbReference type="PROSITE-ProRule" id="PRU01249"/>
    </source>
</evidence>
<proteinExistence type="predicted"/>
<dbReference type="Pfam" id="PF00571">
    <property type="entry name" value="CBS"/>
    <property type="match status" value="2"/>
</dbReference>
<feature type="domain" description="ACP-type MB" evidence="5">
    <location>
        <begin position="143"/>
        <end position="179"/>
    </location>
</feature>
<dbReference type="Gene3D" id="3.10.580.10">
    <property type="entry name" value="CBS-domain"/>
    <property type="match status" value="1"/>
</dbReference>
<organism evidence="6 7">
    <name type="scientific">Thermococcus barophilus</name>
    <dbReference type="NCBI Taxonomy" id="55802"/>
    <lineage>
        <taxon>Archaea</taxon>
        <taxon>Methanobacteriati</taxon>
        <taxon>Methanobacteriota</taxon>
        <taxon>Thermococci</taxon>
        <taxon>Thermococcales</taxon>
        <taxon>Thermococcaceae</taxon>
        <taxon>Thermococcus</taxon>
    </lineage>
</organism>
<dbReference type="STRING" id="55802.TBCH5v1_1193"/>
<dbReference type="AlphaFoldDB" id="A0A0S1XBK8"/>
<dbReference type="InterPro" id="IPR000644">
    <property type="entry name" value="CBS_dom"/>
</dbReference>
<dbReference type="InterPro" id="IPR051257">
    <property type="entry name" value="Diverse_CBS-Domain"/>
</dbReference>
<reference evidence="6 7" key="1">
    <citation type="journal article" date="2016" name="Genome Announc.">
        <title>Complete genome sequence of the hyperthermophilic and piezophilic archaeon Thermococcus barophilus Ch5, capable of growth at the expense of hydrogenogenesis from carbon monoxide and formate.</title>
        <authorList>
            <person name="Oger P."/>
            <person name="Sokolova T.G."/>
            <person name="Kozhevnikova D.A."/>
            <person name="Taranov E.A."/>
            <person name="Vannier P."/>
            <person name="Lee H.S."/>
            <person name="Kwon K.K."/>
            <person name="Kang S.G."/>
            <person name="Lee J.H."/>
            <person name="Bonch-Osmolovskaya E.A."/>
            <person name="Lebedinsky A.V."/>
        </authorList>
    </citation>
    <scope>NUCLEOTIDE SEQUENCE [LARGE SCALE GENOMIC DNA]</scope>
    <source>
        <strain evidence="7">Ch5</strain>
    </source>
</reference>
<feature type="binding site" evidence="3">
    <location>
        <position position="151"/>
    </location>
    <ligand>
        <name>Zn(2+)</name>
        <dbReference type="ChEBI" id="CHEBI:29105"/>
    </ligand>
</feature>
<dbReference type="PROSITE" id="PS51371">
    <property type="entry name" value="CBS"/>
    <property type="match status" value="2"/>
</dbReference>
<evidence type="ECO:0000256" key="2">
    <source>
        <dbReference type="PROSITE-ProRule" id="PRU00703"/>
    </source>
</evidence>
<evidence type="ECO:0000256" key="1">
    <source>
        <dbReference type="ARBA" id="ARBA00023122"/>
    </source>
</evidence>
<dbReference type="SUPFAM" id="SSF54631">
    <property type="entry name" value="CBS-domain pair"/>
    <property type="match status" value="1"/>
</dbReference>
<dbReference type="GeneID" id="26136448"/>
<protein>
    <submittedName>
        <fullName evidence="6">Inosine-5'-monophosphate dehydrogenase</fullName>
    </submittedName>
</protein>
<dbReference type="EMBL" id="CP013050">
    <property type="protein sequence ID" value="ALM75120.1"/>
    <property type="molecule type" value="Genomic_DNA"/>
</dbReference>
<feature type="binding site" evidence="3">
    <location>
        <position position="148"/>
    </location>
    <ligand>
        <name>Zn(2+)</name>
        <dbReference type="ChEBI" id="CHEBI:29105"/>
    </ligand>
</feature>
<evidence type="ECO:0000313" key="6">
    <source>
        <dbReference type="EMBL" id="ALM75120.1"/>
    </source>
</evidence>
<dbReference type="PROSITE" id="PS51901">
    <property type="entry name" value="ACP_MB"/>
    <property type="match status" value="1"/>
</dbReference>
<dbReference type="GeneID" id="10041316"/>
<feature type="binding site" evidence="3">
    <location>
        <position position="151"/>
    </location>
    <ligand>
        <name>Fe cation</name>
        <dbReference type="ChEBI" id="CHEBI:24875"/>
    </ligand>
</feature>
<gene>
    <name evidence="6" type="ORF">TBCH5v1_1193</name>
</gene>